<name>A0A6M3JQA8_9ZZZZ</name>
<proteinExistence type="predicted"/>
<reference evidence="1" key="1">
    <citation type="submission" date="2020-03" db="EMBL/GenBank/DDBJ databases">
        <title>The deep terrestrial virosphere.</title>
        <authorList>
            <person name="Holmfeldt K."/>
            <person name="Nilsson E."/>
            <person name="Simone D."/>
            <person name="Lopez-Fernandez M."/>
            <person name="Wu X."/>
            <person name="de Brujin I."/>
            <person name="Lundin D."/>
            <person name="Andersson A."/>
            <person name="Bertilsson S."/>
            <person name="Dopson M."/>
        </authorList>
    </citation>
    <scope>NUCLEOTIDE SEQUENCE</scope>
    <source>
        <strain evidence="1">MM415A03426</strain>
    </source>
</reference>
<protein>
    <submittedName>
        <fullName evidence="1">Uncharacterized protein</fullName>
    </submittedName>
</protein>
<sequence length="99" mass="11601">MKDGNKQVRVRRDDLWLMLLSMVRYSMGRSSYIVGTTRTALARHGRDLEPHQRAQVVREIREALAERERDGKPLGMEMDHTEWKVCADEVEQMDRTDGE</sequence>
<dbReference type="EMBL" id="MT141838">
    <property type="protein sequence ID" value="QJA70997.1"/>
    <property type="molecule type" value="Genomic_DNA"/>
</dbReference>
<evidence type="ECO:0000313" key="1">
    <source>
        <dbReference type="EMBL" id="QJA70997.1"/>
    </source>
</evidence>
<organism evidence="1">
    <name type="scientific">viral metagenome</name>
    <dbReference type="NCBI Taxonomy" id="1070528"/>
    <lineage>
        <taxon>unclassified sequences</taxon>
        <taxon>metagenomes</taxon>
        <taxon>organismal metagenomes</taxon>
    </lineage>
</organism>
<gene>
    <name evidence="1" type="ORF">MM415A03426_0012</name>
</gene>
<accession>A0A6M3JQA8</accession>
<dbReference type="AlphaFoldDB" id="A0A6M3JQA8"/>